<evidence type="ECO:0000256" key="5">
    <source>
        <dbReference type="ARBA" id="ARBA00022519"/>
    </source>
</evidence>
<keyword evidence="9 11" id="KW-0472">Membrane</keyword>
<evidence type="ECO:0000256" key="7">
    <source>
        <dbReference type="ARBA" id="ARBA00022927"/>
    </source>
</evidence>
<dbReference type="GO" id="GO:0009306">
    <property type="term" value="P:protein secretion"/>
    <property type="evidence" value="ECO:0007669"/>
    <property type="project" value="InterPro"/>
</dbReference>
<dbReference type="NCBIfam" id="NF037980">
    <property type="entry name" value="T2SS_GspK"/>
    <property type="match status" value="1"/>
</dbReference>
<dbReference type="InterPro" id="IPR045584">
    <property type="entry name" value="Pilin-like"/>
</dbReference>
<evidence type="ECO:0000256" key="6">
    <source>
        <dbReference type="ARBA" id="ARBA00022692"/>
    </source>
</evidence>
<dbReference type="Pfam" id="PF21687">
    <property type="entry name" value="T2SSK_1st"/>
    <property type="match status" value="1"/>
</dbReference>
<dbReference type="InterPro" id="IPR005628">
    <property type="entry name" value="GspK"/>
</dbReference>
<keyword evidence="8 11" id="KW-1133">Transmembrane helix</keyword>
<reference evidence="13" key="1">
    <citation type="journal article" date="2014" name="Int. J. Syst. Evol. Microbiol.">
        <title>Complete genome sequence of Corynebacterium casei LMG S-19264T (=DSM 44701T), isolated from a smear-ripened cheese.</title>
        <authorList>
            <consortium name="US DOE Joint Genome Institute (JGI-PGF)"/>
            <person name="Walter F."/>
            <person name="Albersmeier A."/>
            <person name="Kalinowski J."/>
            <person name="Ruckert C."/>
        </authorList>
    </citation>
    <scope>NUCLEOTIDE SEQUENCE</scope>
    <source>
        <strain evidence="13">KCTC 12711</strain>
    </source>
</reference>
<keyword evidence="3" id="KW-0813">Transport</keyword>
<keyword evidence="5" id="KW-0997">Cell inner membrane</keyword>
<dbReference type="PIRSF" id="PIRSF002786">
    <property type="entry name" value="XcpX"/>
    <property type="match status" value="1"/>
</dbReference>
<name>A0A918RS73_9GAMM</name>
<dbReference type="EMBL" id="BMXA01000002">
    <property type="protein sequence ID" value="GHA08940.1"/>
    <property type="molecule type" value="Genomic_DNA"/>
</dbReference>
<accession>A0A918RS73</accession>
<dbReference type="SUPFAM" id="SSF54523">
    <property type="entry name" value="Pili subunits"/>
    <property type="match status" value="1"/>
</dbReference>
<comment type="caution">
    <text evidence="13">The sequence shown here is derived from an EMBL/GenBank/DDBJ whole genome shotgun (WGS) entry which is preliminary data.</text>
</comment>
<dbReference type="AlphaFoldDB" id="A0A918RS73"/>
<evidence type="ECO:0000256" key="8">
    <source>
        <dbReference type="ARBA" id="ARBA00022989"/>
    </source>
</evidence>
<evidence type="ECO:0000256" key="4">
    <source>
        <dbReference type="ARBA" id="ARBA00022475"/>
    </source>
</evidence>
<feature type="region of interest" description="Disordered" evidence="10">
    <location>
        <begin position="98"/>
        <end position="124"/>
    </location>
</feature>
<sequence length="395" mass="43920">MNINNRSRFGLRHQPRFAFRSKQAGVVLVVVVAAVVLMVTLLALMIEDQHILVRRLGNQKISDQGFHYAQGVTAWAERVLHEDQNRTVDHLGEKWAKFGRPEPVPEEGEDDSFSLDTRSSREEEEEEKVVLDFGIDGIEYSIDDLQGRYNLNNLAAADKTLVQQQKRIYLNLLEVLEIGEFDERDQLVGALIDWLDENDAISPNGVESGTYASRTVPYYAADQKLTSLGELRFVDGYTEDIINALAPYVTVLPVDNAAININTTTPEVLASLSSAPVTDMGSVTAFLAQREQPGFQGFQPPQLEDAKTAIIRVSVLGAQPASNTMMQVNSQFFQINSKVTLGDYVYCMQTVVLRESATQESAKTPKVSVLSRQHNTLCEDQSTTTNNSDEDISKS</sequence>
<keyword evidence="14" id="KW-1185">Reference proteome</keyword>
<gene>
    <name evidence="13" type="primary">xcsK</name>
    <name evidence="13" type="ORF">GCM10008090_18570</name>
</gene>
<dbReference type="Proteomes" id="UP000614811">
    <property type="component" value="Unassembled WGS sequence"/>
</dbReference>
<proteinExistence type="inferred from homology"/>
<evidence type="ECO:0000256" key="2">
    <source>
        <dbReference type="ARBA" id="ARBA00007246"/>
    </source>
</evidence>
<dbReference type="PANTHER" id="PTHR38831:SF1">
    <property type="entry name" value="TYPE II SECRETION SYSTEM PROTEIN K-RELATED"/>
    <property type="match status" value="1"/>
</dbReference>
<reference evidence="13" key="2">
    <citation type="submission" date="2020-09" db="EMBL/GenBank/DDBJ databases">
        <authorList>
            <person name="Sun Q."/>
            <person name="Kim S."/>
        </authorList>
    </citation>
    <scope>NUCLEOTIDE SEQUENCE</scope>
    <source>
        <strain evidence="13">KCTC 12711</strain>
    </source>
</reference>
<dbReference type="GO" id="GO:0005886">
    <property type="term" value="C:plasma membrane"/>
    <property type="evidence" value="ECO:0007669"/>
    <property type="project" value="UniProtKB-SubCell"/>
</dbReference>
<feature type="domain" description="T2SS protein K first SAM-like" evidence="12">
    <location>
        <begin position="147"/>
        <end position="253"/>
    </location>
</feature>
<evidence type="ECO:0000256" key="9">
    <source>
        <dbReference type="ARBA" id="ARBA00023136"/>
    </source>
</evidence>
<comment type="similarity">
    <text evidence="2">Belongs to the GSP K family.</text>
</comment>
<evidence type="ECO:0000313" key="14">
    <source>
        <dbReference type="Proteomes" id="UP000614811"/>
    </source>
</evidence>
<keyword evidence="7" id="KW-0653">Protein transport</keyword>
<dbReference type="PANTHER" id="PTHR38831">
    <property type="entry name" value="TYPE II SECRETION SYSTEM PROTEIN K"/>
    <property type="match status" value="1"/>
</dbReference>
<organism evidence="13 14">
    <name type="scientific">Arenicella chitinivorans</name>
    <dbReference type="NCBI Taxonomy" id="1329800"/>
    <lineage>
        <taxon>Bacteria</taxon>
        <taxon>Pseudomonadati</taxon>
        <taxon>Pseudomonadota</taxon>
        <taxon>Gammaproteobacteria</taxon>
        <taxon>Arenicellales</taxon>
        <taxon>Arenicellaceae</taxon>
        <taxon>Arenicella</taxon>
    </lineage>
</organism>
<comment type="subcellular location">
    <subcellularLocation>
        <location evidence="1">Cell inner membrane</location>
    </subcellularLocation>
</comment>
<evidence type="ECO:0000256" key="10">
    <source>
        <dbReference type="SAM" id="MobiDB-lite"/>
    </source>
</evidence>
<dbReference type="Gene3D" id="1.10.40.60">
    <property type="entry name" value="EpsJ-like"/>
    <property type="match status" value="2"/>
</dbReference>
<feature type="compositionally biased region" description="Polar residues" evidence="10">
    <location>
        <begin position="370"/>
        <end position="387"/>
    </location>
</feature>
<dbReference type="RefSeq" id="WP_189400096.1">
    <property type="nucleotide sequence ID" value="NZ_BMXA01000002.1"/>
</dbReference>
<feature type="region of interest" description="Disordered" evidence="10">
    <location>
        <begin position="362"/>
        <end position="395"/>
    </location>
</feature>
<evidence type="ECO:0000259" key="12">
    <source>
        <dbReference type="Pfam" id="PF21687"/>
    </source>
</evidence>
<evidence type="ECO:0000313" key="13">
    <source>
        <dbReference type="EMBL" id="GHA08940.1"/>
    </source>
</evidence>
<dbReference type="InterPro" id="IPR038072">
    <property type="entry name" value="GspK_central_sf"/>
</dbReference>
<feature type="compositionally biased region" description="Acidic residues" evidence="10">
    <location>
        <begin position="104"/>
        <end position="113"/>
    </location>
</feature>
<keyword evidence="6 11" id="KW-0812">Transmembrane</keyword>
<feature type="transmembrane region" description="Helical" evidence="11">
    <location>
        <begin position="24"/>
        <end position="46"/>
    </location>
</feature>
<evidence type="ECO:0000256" key="1">
    <source>
        <dbReference type="ARBA" id="ARBA00004533"/>
    </source>
</evidence>
<dbReference type="InterPro" id="IPR049031">
    <property type="entry name" value="T2SSK_SAM-like_1st"/>
</dbReference>
<dbReference type="Gene3D" id="3.30.1300.30">
    <property type="entry name" value="GSPII I/J protein-like"/>
    <property type="match status" value="1"/>
</dbReference>
<dbReference type="SUPFAM" id="SSF158544">
    <property type="entry name" value="GspK insert domain-like"/>
    <property type="match status" value="1"/>
</dbReference>
<evidence type="ECO:0000256" key="3">
    <source>
        <dbReference type="ARBA" id="ARBA00022448"/>
    </source>
</evidence>
<protein>
    <submittedName>
        <fullName evidence="13">Type II secretion system protein K</fullName>
    </submittedName>
</protein>
<evidence type="ECO:0000256" key="11">
    <source>
        <dbReference type="SAM" id="Phobius"/>
    </source>
</evidence>
<keyword evidence="4" id="KW-1003">Cell membrane</keyword>